<reference evidence="1 2" key="1">
    <citation type="journal article" date="2023" name="Life. Sci Alliance">
        <title>Evolutionary insights into 3D genome organization and epigenetic landscape of Vigna mungo.</title>
        <authorList>
            <person name="Junaid A."/>
            <person name="Singh B."/>
            <person name="Bhatia S."/>
        </authorList>
    </citation>
    <scope>NUCLEOTIDE SEQUENCE [LARGE SCALE GENOMIC DNA]</scope>
    <source>
        <strain evidence="1">Urdbean</strain>
    </source>
</reference>
<keyword evidence="2" id="KW-1185">Reference proteome</keyword>
<dbReference type="Gene3D" id="1.10.510.10">
    <property type="entry name" value="Transferase(Phosphotransferase) domain 1"/>
    <property type="match status" value="1"/>
</dbReference>
<dbReference type="EMBL" id="CP144695">
    <property type="protein sequence ID" value="WVZ05271.1"/>
    <property type="molecule type" value="Genomic_DNA"/>
</dbReference>
<dbReference type="InterPro" id="IPR011009">
    <property type="entry name" value="Kinase-like_dom_sf"/>
</dbReference>
<dbReference type="PANTHER" id="PTHR27006">
    <property type="entry name" value="PROMASTIGOTE SURFACE ANTIGEN PROTEIN PSA"/>
    <property type="match status" value="1"/>
</dbReference>
<organism evidence="1 2">
    <name type="scientific">Vigna mungo</name>
    <name type="common">Black gram</name>
    <name type="synonym">Phaseolus mungo</name>
    <dbReference type="NCBI Taxonomy" id="3915"/>
    <lineage>
        <taxon>Eukaryota</taxon>
        <taxon>Viridiplantae</taxon>
        <taxon>Streptophyta</taxon>
        <taxon>Embryophyta</taxon>
        <taxon>Tracheophyta</taxon>
        <taxon>Spermatophyta</taxon>
        <taxon>Magnoliopsida</taxon>
        <taxon>eudicotyledons</taxon>
        <taxon>Gunneridae</taxon>
        <taxon>Pentapetalae</taxon>
        <taxon>rosids</taxon>
        <taxon>fabids</taxon>
        <taxon>Fabales</taxon>
        <taxon>Fabaceae</taxon>
        <taxon>Papilionoideae</taxon>
        <taxon>50 kb inversion clade</taxon>
        <taxon>NPAAA clade</taxon>
        <taxon>indigoferoid/millettioid clade</taxon>
        <taxon>Phaseoleae</taxon>
        <taxon>Vigna</taxon>
    </lineage>
</organism>
<gene>
    <name evidence="1" type="ORF">V8G54_018617</name>
</gene>
<dbReference type="AlphaFoldDB" id="A0AAQ3NAJ3"/>
<dbReference type="Proteomes" id="UP001374535">
    <property type="component" value="Chromosome 6"/>
</dbReference>
<sequence length="103" mass="11775">MQVWRHRRDETTLNAMDSKLKENYSNIEVMRCIQIALLCVQEDPDARPTMIEIVSYLSSHTIELPSPQEPTFLLNQKINPIVAHESNSGLAATPYHLLAIPYL</sequence>
<name>A0AAQ3NAJ3_VIGMU</name>
<evidence type="ECO:0000313" key="1">
    <source>
        <dbReference type="EMBL" id="WVZ05271.1"/>
    </source>
</evidence>
<evidence type="ECO:0000313" key="2">
    <source>
        <dbReference type="Proteomes" id="UP001374535"/>
    </source>
</evidence>
<accession>A0AAQ3NAJ3</accession>
<proteinExistence type="predicted"/>
<protein>
    <submittedName>
        <fullName evidence="1">Uncharacterized protein</fullName>
    </submittedName>
</protein>
<dbReference type="PANTHER" id="PTHR27006:SF606">
    <property type="entry name" value="INTERLEUKIN-1 RECEPTOR-ASSOCIATED KINASE 4"/>
    <property type="match status" value="1"/>
</dbReference>
<dbReference type="SUPFAM" id="SSF56112">
    <property type="entry name" value="Protein kinase-like (PK-like)"/>
    <property type="match status" value="1"/>
</dbReference>